<feature type="chain" id="PRO_5047293928" evidence="2">
    <location>
        <begin position="20"/>
        <end position="303"/>
    </location>
</feature>
<evidence type="ECO:0000313" key="4">
    <source>
        <dbReference type="EMBL" id="MCU9595305.1"/>
    </source>
</evidence>
<keyword evidence="1" id="KW-0472">Membrane</keyword>
<feature type="transmembrane region" description="Helical" evidence="1">
    <location>
        <begin position="261"/>
        <end position="294"/>
    </location>
</feature>
<name>A0ABT2WHZ4_9BACI</name>
<dbReference type="Pfam" id="PF14257">
    <property type="entry name" value="DUF4349"/>
    <property type="match status" value="1"/>
</dbReference>
<proteinExistence type="predicted"/>
<organism evidence="4 5">
    <name type="scientific">Pallidibacillus thermolactis</name>
    <dbReference type="NCBI Taxonomy" id="251051"/>
    <lineage>
        <taxon>Bacteria</taxon>
        <taxon>Bacillati</taxon>
        <taxon>Bacillota</taxon>
        <taxon>Bacilli</taxon>
        <taxon>Bacillales</taxon>
        <taxon>Bacillaceae</taxon>
        <taxon>Pallidibacillus</taxon>
    </lineage>
</organism>
<dbReference type="EMBL" id="JAOUSE010000047">
    <property type="protein sequence ID" value="MCU9595305.1"/>
    <property type="molecule type" value="Genomic_DNA"/>
</dbReference>
<keyword evidence="2" id="KW-0732">Signal</keyword>
<keyword evidence="1" id="KW-0812">Transmembrane</keyword>
<accession>A0ABT2WHZ4</accession>
<feature type="signal peptide" evidence="2">
    <location>
        <begin position="1"/>
        <end position="19"/>
    </location>
</feature>
<evidence type="ECO:0000256" key="2">
    <source>
        <dbReference type="SAM" id="SignalP"/>
    </source>
</evidence>
<dbReference type="PROSITE" id="PS51257">
    <property type="entry name" value="PROKAR_LIPOPROTEIN"/>
    <property type="match status" value="1"/>
</dbReference>
<sequence>MKKVAHIVFCFFIVFLLTACSTLDEKGSDAHSQKMYDHASSAEESRQVEQDLAVEPEQSYLENKKTMEGTKLDDMGRKVTYSATLQVEVNDYHQSLDNIAKKVKDWNGYIVTSTMYGENNSIFGDITVRIPQQHFQAFISFIEKDSYKVKNKSISGDDVTEEYVDLNSRLKSKRAVESRLMTLMEQAETTEDLLAVTKDLAMVQEEIETILGRMNYLENRIEFATITIHLTENNTKLTDQGVGTVNTWEKSKEMFMKSVKILMQLVSTMTVFFIGGLPIIIVISITLFITVILYKYLKQRKKE</sequence>
<dbReference type="Proteomes" id="UP001208656">
    <property type="component" value="Unassembled WGS sequence"/>
</dbReference>
<keyword evidence="1" id="KW-1133">Transmembrane helix</keyword>
<dbReference type="RefSeq" id="WP_173662654.1">
    <property type="nucleotide sequence ID" value="NZ_JAOUSE010000047.1"/>
</dbReference>
<keyword evidence="5" id="KW-1185">Reference proteome</keyword>
<evidence type="ECO:0000259" key="3">
    <source>
        <dbReference type="Pfam" id="PF14257"/>
    </source>
</evidence>
<protein>
    <submittedName>
        <fullName evidence="4">DUF4349 domain-containing protein</fullName>
    </submittedName>
</protein>
<gene>
    <name evidence="4" type="ORF">OEV82_12725</name>
</gene>
<dbReference type="InterPro" id="IPR025645">
    <property type="entry name" value="DUF4349"/>
</dbReference>
<evidence type="ECO:0000256" key="1">
    <source>
        <dbReference type="SAM" id="Phobius"/>
    </source>
</evidence>
<evidence type="ECO:0000313" key="5">
    <source>
        <dbReference type="Proteomes" id="UP001208656"/>
    </source>
</evidence>
<comment type="caution">
    <text evidence="4">The sequence shown here is derived from an EMBL/GenBank/DDBJ whole genome shotgun (WGS) entry which is preliminary data.</text>
</comment>
<feature type="domain" description="DUF4349" evidence="3">
    <location>
        <begin position="77"/>
        <end position="288"/>
    </location>
</feature>
<reference evidence="4 5" key="1">
    <citation type="submission" date="2022-10" db="EMBL/GenBank/DDBJ databases">
        <title>Description of Fervidibacillus gen. nov. in the family Fervidibacillaceae fam. nov. with two species, Fervidibacillus albus sp. nov., and Fervidibacillus halotolerans sp. nov., isolated from tidal flat sediments.</title>
        <authorList>
            <person name="Kwon K.K."/>
            <person name="Yang S.-H."/>
        </authorList>
    </citation>
    <scope>NUCLEOTIDE SEQUENCE [LARGE SCALE GENOMIC DNA]</scope>
    <source>
        <strain evidence="4 5">DSM 23332</strain>
    </source>
</reference>